<protein>
    <submittedName>
        <fullName evidence="1">Uncharacterized protein</fullName>
    </submittedName>
</protein>
<accession>A0A0F9LR39</accession>
<dbReference type="EMBL" id="LAZR01005734">
    <property type="protein sequence ID" value="KKM97554.1"/>
    <property type="molecule type" value="Genomic_DNA"/>
</dbReference>
<organism evidence="1">
    <name type="scientific">marine sediment metagenome</name>
    <dbReference type="NCBI Taxonomy" id="412755"/>
    <lineage>
        <taxon>unclassified sequences</taxon>
        <taxon>metagenomes</taxon>
        <taxon>ecological metagenomes</taxon>
    </lineage>
</organism>
<dbReference type="AlphaFoldDB" id="A0A0F9LR39"/>
<gene>
    <name evidence="1" type="ORF">LCGC14_1166890</name>
</gene>
<name>A0A0F9LR39_9ZZZZ</name>
<proteinExistence type="predicted"/>
<sequence>MTDIKFPISEHLIERMKKYPEIDWERVAKSAVKKYLQKLEVTDKLFSNSTVTFEDAEKMGDDIKQKMWERHKLYFENIEE</sequence>
<comment type="caution">
    <text evidence="1">The sequence shown here is derived from an EMBL/GenBank/DDBJ whole genome shotgun (WGS) entry which is preliminary data.</text>
</comment>
<reference evidence="1" key="1">
    <citation type="journal article" date="2015" name="Nature">
        <title>Complex archaea that bridge the gap between prokaryotes and eukaryotes.</title>
        <authorList>
            <person name="Spang A."/>
            <person name="Saw J.H."/>
            <person name="Jorgensen S.L."/>
            <person name="Zaremba-Niedzwiedzka K."/>
            <person name="Martijn J."/>
            <person name="Lind A.E."/>
            <person name="van Eijk R."/>
            <person name="Schleper C."/>
            <person name="Guy L."/>
            <person name="Ettema T.J."/>
        </authorList>
    </citation>
    <scope>NUCLEOTIDE SEQUENCE</scope>
</reference>
<evidence type="ECO:0000313" key="1">
    <source>
        <dbReference type="EMBL" id="KKM97554.1"/>
    </source>
</evidence>